<keyword evidence="3" id="KW-0813">Transport</keyword>
<dbReference type="PANTHER" id="PTHR13131:SF5">
    <property type="entry name" value="CYSTINOSIN"/>
    <property type="match status" value="1"/>
</dbReference>
<evidence type="ECO:0000256" key="11">
    <source>
        <dbReference type="SAM" id="Phobius"/>
    </source>
</evidence>
<keyword evidence="7 11" id="KW-1133">Transmembrane helix</keyword>
<sequence>MGSLCQGAFQAVGMDIVCPQCRCLEESDIDENSTLAWSASFYPQPWLNWKRRTTQGLTIDFPLLNVLGFVCYTISTCCFMFSPTIRAQYAARHPVSPEPTVRFNDVAFGVHAVILVLLTYSQFFSQLWGFKVSSRQRATRPVLGVLWGSIVGVAGIVAVVSSRSGWRNQDALDWAWIDVLYTLGYVKLIVTFVKYIPQATFNYKRKSTEGWSIWQILFDLTGGLLSTAQLVLDASFGGDWSGITGNSLKLGLANISMAFDAVFITQHYILYRGQDDVSTFSDDEDETHRPLLEH</sequence>
<accession>A0AA38XJ31</accession>
<comment type="catalytic activity">
    <reaction evidence="10">
        <text>L-cystine(out) + H(+)(out) = L-cystine(in) + H(+)(in)</text>
        <dbReference type="Rhea" id="RHEA:66172"/>
        <dbReference type="ChEBI" id="CHEBI:15378"/>
        <dbReference type="ChEBI" id="CHEBI:35491"/>
    </reaction>
    <physiologicalReaction direction="left-to-right" evidence="10">
        <dbReference type="Rhea" id="RHEA:66173"/>
    </physiologicalReaction>
</comment>
<protein>
    <recommendedName>
        <fullName evidence="14">Cystinosin</fullName>
    </recommendedName>
</protein>
<dbReference type="Pfam" id="PF04193">
    <property type="entry name" value="PQ-loop"/>
    <property type="match status" value="2"/>
</dbReference>
<keyword evidence="13" id="KW-1185">Reference proteome</keyword>
<comment type="subcellular location">
    <subcellularLocation>
        <location evidence="1">Lysosome membrane</location>
        <topology evidence="1">Multi-pass membrane protein</topology>
    </subcellularLocation>
</comment>
<evidence type="ECO:0000256" key="3">
    <source>
        <dbReference type="ARBA" id="ARBA00022448"/>
    </source>
</evidence>
<feature type="transmembrane region" description="Helical" evidence="11">
    <location>
        <begin position="61"/>
        <end position="86"/>
    </location>
</feature>
<dbReference type="EMBL" id="JAPDRK010000003">
    <property type="protein sequence ID" value="KAJ9614028.1"/>
    <property type="molecule type" value="Genomic_DNA"/>
</dbReference>
<comment type="similarity">
    <text evidence="2">Belongs to the cystinosin family.</text>
</comment>
<dbReference type="InterPro" id="IPR006603">
    <property type="entry name" value="PQ-loop_rpt"/>
</dbReference>
<evidence type="ECO:0000313" key="12">
    <source>
        <dbReference type="EMBL" id="KAJ9614028.1"/>
    </source>
</evidence>
<dbReference type="GO" id="GO:0000324">
    <property type="term" value="C:fungal-type vacuole"/>
    <property type="evidence" value="ECO:0007669"/>
    <property type="project" value="TreeGrafter"/>
</dbReference>
<evidence type="ECO:0000256" key="5">
    <source>
        <dbReference type="ARBA" id="ARBA00022737"/>
    </source>
</evidence>
<dbReference type="FunFam" id="1.20.1280.290:FF:000016">
    <property type="entry name" value="Cystinosin homolog"/>
    <property type="match status" value="1"/>
</dbReference>
<dbReference type="GO" id="GO:0005774">
    <property type="term" value="C:vacuolar membrane"/>
    <property type="evidence" value="ECO:0007669"/>
    <property type="project" value="TreeGrafter"/>
</dbReference>
<evidence type="ECO:0000256" key="8">
    <source>
        <dbReference type="ARBA" id="ARBA00023136"/>
    </source>
</evidence>
<dbReference type="AlphaFoldDB" id="A0AA38XJ31"/>
<reference evidence="12" key="1">
    <citation type="submission" date="2022-10" db="EMBL/GenBank/DDBJ databases">
        <title>Culturing micro-colonial fungi from biological soil crusts in the Mojave desert and describing Neophaeococcomyces mojavensis, and introducing the new genera and species Taxawa tesnikishii.</title>
        <authorList>
            <person name="Kurbessoian T."/>
            <person name="Stajich J.E."/>
        </authorList>
    </citation>
    <scope>NUCLEOTIDE SEQUENCE</scope>
    <source>
        <strain evidence="12">TK_41</strain>
    </source>
</reference>
<evidence type="ECO:0000256" key="10">
    <source>
        <dbReference type="ARBA" id="ARBA00048473"/>
    </source>
</evidence>
<evidence type="ECO:0000256" key="4">
    <source>
        <dbReference type="ARBA" id="ARBA00022692"/>
    </source>
</evidence>
<dbReference type="Proteomes" id="UP001172673">
    <property type="component" value="Unassembled WGS sequence"/>
</dbReference>
<proteinExistence type="inferred from homology"/>
<dbReference type="SMART" id="SM00679">
    <property type="entry name" value="CTNS"/>
    <property type="match status" value="2"/>
</dbReference>
<dbReference type="GO" id="GO:0015184">
    <property type="term" value="F:L-cystine transmembrane transporter activity"/>
    <property type="evidence" value="ECO:0007669"/>
    <property type="project" value="TreeGrafter"/>
</dbReference>
<dbReference type="PANTHER" id="PTHR13131">
    <property type="entry name" value="CYSTINOSIN"/>
    <property type="match status" value="1"/>
</dbReference>
<gene>
    <name evidence="12" type="ORF">H2200_002164</name>
</gene>
<evidence type="ECO:0000256" key="2">
    <source>
        <dbReference type="ARBA" id="ARBA00006855"/>
    </source>
</evidence>
<feature type="transmembrane region" description="Helical" evidence="11">
    <location>
        <begin position="174"/>
        <end position="196"/>
    </location>
</feature>
<evidence type="ECO:0000313" key="13">
    <source>
        <dbReference type="Proteomes" id="UP001172673"/>
    </source>
</evidence>
<dbReference type="InterPro" id="IPR005282">
    <property type="entry name" value="LC_transporter"/>
</dbReference>
<feature type="transmembrane region" description="Helical" evidence="11">
    <location>
        <begin position="106"/>
        <end position="130"/>
    </location>
</feature>
<dbReference type="Gene3D" id="1.20.1280.290">
    <property type="match status" value="2"/>
</dbReference>
<evidence type="ECO:0008006" key="14">
    <source>
        <dbReference type="Google" id="ProtNLM"/>
    </source>
</evidence>
<keyword evidence="6" id="KW-0769">Symport</keyword>
<name>A0AA38XJ31_9EURO</name>
<keyword evidence="5" id="KW-0677">Repeat</keyword>
<evidence type="ECO:0000256" key="7">
    <source>
        <dbReference type="ARBA" id="ARBA00022989"/>
    </source>
</evidence>
<keyword evidence="8 11" id="KW-0472">Membrane</keyword>
<organism evidence="12 13">
    <name type="scientific">Cladophialophora chaetospira</name>
    <dbReference type="NCBI Taxonomy" id="386627"/>
    <lineage>
        <taxon>Eukaryota</taxon>
        <taxon>Fungi</taxon>
        <taxon>Dikarya</taxon>
        <taxon>Ascomycota</taxon>
        <taxon>Pezizomycotina</taxon>
        <taxon>Eurotiomycetes</taxon>
        <taxon>Chaetothyriomycetidae</taxon>
        <taxon>Chaetothyriales</taxon>
        <taxon>Herpotrichiellaceae</taxon>
        <taxon>Cladophialophora</taxon>
    </lineage>
</organism>
<dbReference type="GO" id="GO:0015293">
    <property type="term" value="F:symporter activity"/>
    <property type="evidence" value="ECO:0007669"/>
    <property type="project" value="UniProtKB-KW"/>
</dbReference>
<keyword evidence="4 11" id="KW-0812">Transmembrane</keyword>
<evidence type="ECO:0000256" key="1">
    <source>
        <dbReference type="ARBA" id="ARBA00004155"/>
    </source>
</evidence>
<feature type="transmembrane region" description="Helical" evidence="11">
    <location>
        <begin position="142"/>
        <end position="162"/>
    </location>
</feature>
<keyword evidence="9" id="KW-0458">Lysosome</keyword>
<comment type="caution">
    <text evidence="12">The sequence shown here is derived from an EMBL/GenBank/DDBJ whole genome shotgun (WGS) entry which is preliminary data.</text>
</comment>
<evidence type="ECO:0000256" key="9">
    <source>
        <dbReference type="ARBA" id="ARBA00023228"/>
    </source>
</evidence>
<evidence type="ECO:0000256" key="6">
    <source>
        <dbReference type="ARBA" id="ARBA00022847"/>
    </source>
</evidence>